<reference evidence="2 3" key="1">
    <citation type="submission" date="2023-07" db="EMBL/GenBank/DDBJ databases">
        <title>Sorghum-associated microbial communities from plants grown in Nebraska, USA.</title>
        <authorList>
            <person name="Schachtman D."/>
        </authorList>
    </citation>
    <scope>NUCLEOTIDE SEQUENCE [LARGE SCALE GENOMIC DNA]</scope>
    <source>
        <strain evidence="2 3">596</strain>
    </source>
</reference>
<dbReference type="Proteomes" id="UP001260715">
    <property type="component" value="Unassembled WGS sequence"/>
</dbReference>
<feature type="domain" description="Photolyase/cryptochrome alpha/beta" evidence="1">
    <location>
        <begin position="2"/>
        <end position="68"/>
    </location>
</feature>
<dbReference type="SUPFAM" id="SSF52425">
    <property type="entry name" value="Cryptochrome/photolyase, N-terminal domain"/>
    <property type="match status" value="1"/>
</dbReference>
<gene>
    <name evidence="2" type="ORF">J2W50_005004</name>
</gene>
<accession>A0ABU1PNR3</accession>
<dbReference type="PROSITE" id="PS51645">
    <property type="entry name" value="PHR_CRY_ALPHA_BETA"/>
    <property type="match status" value="1"/>
</dbReference>
<dbReference type="InterPro" id="IPR014729">
    <property type="entry name" value="Rossmann-like_a/b/a_fold"/>
</dbReference>
<name>A0ABU1PNR3_9BURK</name>
<dbReference type="Pfam" id="PF00875">
    <property type="entry name" value="DNA_photolyase"/>
    <property type="match status" value="1"/>
</dbReference>
<evidence type="ECO:0000313" key="2">
    <source>
        <dbReference type="EMBL" id="MDR6586773.1"/>
    </source>
</evidence>
<dbReference type="RefSeq" id="WP_233207651.1">
    <property type="nucleotide sequence ID" value="NZ_CP049139.1"/>
</dbReference>
<dbReference type="Gene3D" id="3.40.50.620">
    <property type="entry name" value="HUPs"/>
    <property type="match status" value="1"/>
</dbReference>
<evidence type="ECO:0000313" key="3">
    <source>
        <dbReference type="Proteomes" id="UP001260715"/>
    </source>
</evidence>
<dbReference type="InterPro" id="IPR036155">
    <property type="entry name" value="Crypto/Photolyase_N_sf"/>
</dbReference>
<evidence type="ECO:0000259" key="1">
    <source>
        <dbReference type="PROSITE" id="PS51645"/>
    </source>
</evidence>
<dbReference type="EMBL" id="JAVDSJ010000009">
    <property type="protein sequence ID" value="MDR6586773.1"/>
    <property type="molecule type" value="Genomic_DNA"/>
</dbReference>
<organism evidence="2 3">
    <name type="scientific">Herbaspirillum frisingense</name>
    <dbReference type="NCBI Taxonomy" id="92645"/>
    <lineage>
        <taxon>Bacteria</taxon>
        <taxon>Pseudomonadati</taxon>
        <taxon>Pseudomonadota</taxon>
        <taxon>Betaproteobacteria</taxon>
        <taxon>Burkholderiales</taxon>
        <taxon>Oxalobacteraceae</taxon>
        <taxon>Herbaspirillum</taxon>
    </lineage>
</organism>
<protein>
    <submittedName>
        <fullName evidence="2">Deoxyribodipyrimidine photolyase</fullName>
    </submittedName>
</protein>
<sequence length="68" mass="7650">MSVGLVWFKRDLRLRDHQPLAQAAQCERAFGLFIIEPAWLQSRNGADGNRRPTPVRTCCSRAWAGPIG</sequence>
<keyword evidence="3" id="KW-1185">Reference proteome</keyword>
<proteinExistence type="predicted"/>
<comment type="caution">
    <text evidence="2">The sequence shown here is derived from an EMBL/GenBank/DDBJ whole genome shotgun (WGS) entry which is preliminary data.</text>
</comment>
<dbReference type="InterPro" id="IPR006050">
    <property type="entry name" value="DNA_photolyase_N"/>
</dbReference>